<dbReference type="InterPro" id="IPR001296">
    <property type="entry name" value="Glyco_trans_1"/>
</dbReference>
<dbReference type="Pfam" id="PF00534">
    <property type="entry name" value="Glycos_transf_1"/>
    <property type="match status" value="1"/>
</dbReference>
<evidence type="ECO:0000256" key="2">
    <source>
        <dbReference type="ARBA" id="ARBA00022679"/>
    </source>
</evidence>
<gene>
    <name evidence="4" type="ORF">DIS17_04670</name>
</gene>
<dbReference type="RefSeq" id="WP_110139728.1">
    <property type="nucleotide sequence ID" value="NZ_CP021456.1"/>
</dbReference>
<dbReference type="EMBL" id="QFDK01000004">
    <property type="protein sequence ID" value="TOZ04653.1"/>
    <property type="molecule type" value="Genomic_DNA"/>
</dbReference>
<name>A0AAJ5K5J1_LEVBR</name>
<evidence type="ECO:0000313" key="4">
    <source>
        <dbReference type="EMBL" id="TOZ04653.1"/>
    </source>
</evidence>
<comment type="caution">
    <text evidence="4">The sequence shown here is derived from an EMBL/GenBank/DDBJ whole genome shotgun (WGS) entry which is preliminary data.</text>
</comment>
<evidence type="ECO:0000259" key="3">
    <source>
        <dbReference type="Pfam" id="PF00534"/>
    </source>
</evidence>
<dbReference type="AlphaFoldDB" id="A0AAJ5K5J1"/>
<dbReference type="GO" id="GO:0016757">
    <property type="term" value="F:glycosyltransferase activity"/>
    <property type="evidence" value="ECO:0007669"/>
    <property type="project" value="UniProtKB-KW"/>
</dbReference>
<evidence type="ECO:0000313" key="5">
    <source>
        <dbReference type="Proteomes" id="UP000785759"/>
    </source>
</evidence>
<dbReference type="Gene3D" id="3.40.50.2000">
    <property type="entry name" value="Glycogen Phosphorylase B"/>
    <property type="match status" value="3"/>
</dbReference>
<feature type="domain" description="Glycosyl transferase family 1" evidence="3">
    <location>
        <begin position="319"/>
        <end position="478"/>
    </location>
</feature>
<dbReference type="SUPFAM" id="SSF53756">
    <property type="entry name" value="UDP-Glycosyltransferase/glycogen phosphorylase"/>
    <property type="match status" value="1"/>
</dbReference>
<protein>
    <submittedName>
        <fullName evidence="4">Poly(Glycerol-phosphate) alpha-glucosyltransferase</fullName>
    </submittedName>
</protein>
<dbReference type="PANTHER" id="PTHR12526:SF629">
    <property type="entry name" value="TEICHURONIC ACID BIOSYNTHESIS GLYCOSYLTRANSFERASE TUAH-RELATED"/>
    <property type="match status" value="1"/>
</dbReference>
<proteinExistence type="predicted"/>
<keyword evidence="1" id="KW-0328">Glycosyltransferase</keyword>
<keyword evidence="2" id="KW-0808">Transferase</keyword>
<dbReference type="PANTHER" id="PTHR12526">
    <property type="entry name" value="GLYCOSYLTRANSFERASE"/>
    <property type="match status" value="1"/>
</dbReference>
<dbReference type="Proteomes" id="UP000785759">
    <property type="component" value="Unassembled WGS sequence"/>
</dbReference>
<sequence>MNYFVDSDLGSAITGVEQAEFNRLTLFHRAGMPATIVYLTYKPRMQEFAKKFGVQGHSFTMYDYFQNAIEYKDVEHYDWRNYWEKVCHYKLDSIRGAYDLRIMDDDRFIMYASFLDDEYTRIKYINYFDKDHHKIRRDTYDCRGFLSRTTLLEEDDLTNTEIYYDPQQNVRLIKEYLVDHNKKKTYLRQVTIKGYNHREYYFASEEELRTFFFDQLFTQDDLVFVDRQSEMTRSIQNTNRNVKMIMIFHNTHVVAGDDVRIGRLKFGVYDYALAHTDRASAFVTSTKQQKIDLKARYDNLPPIYTIPVSWATPLAITDQEFKDRNPHRIISIARYSRQKQLHHQVEAVERLVGEFPDIELHLLGYGETVGAELQKYITDHHFEQHVFLRGFQLDLTDDLRQGSLALQTSIEEGFSIASLEALSAGIPIIGYDINYGPKEMIVDGKNGFLIPANDKEMLYQKMRQYLGNKDLQLKMMRNCQPLVQKFSSTRMMEQWQQLVQDMRKS</sequence>
<evidence type="ECO:0000256" key="1">
    <source>
        <dbReference type="ARBA" id="ARBA00022676"/>
    </source>
</evidence>
<organism evidence="4 5">
    <name type="scientific">Levilactobacillus brevis</name>
    <name type="common">Lactobacillus brevis</name>
    <dbReference type="NCBI Taxonomy" id="1580"/>
    <lineage>
        <taxon>Bacteria</taxon>
        <taxon>Bacillati</taxon>
        <taxon>Bacillota</taxon>
        <taxon>Bacilli</taxon>
        <taxon>Lactobacillales</taxon>
        <taxon>Lactobacillaceae</taxon>
        <taxon>Levilactobacillus</taxon>
    </lineage>
</organism>
<reference evidence="4" key="1">
    <citation type="submission" date="2018-05" db="EMBL/GenBank/DDBJ databases">
        <title>Genome Comparison of Lactic Acid Bacteria Isolated from non-Wheat Sourdough.</title>
        <authorList>
            <person name="Rice T."/>
            <person name="Axel C."/>
            <person name="Lynch K.M."/>
            <person name="Benz C."/>
            <person name="Arendt E.K."/>
            <person name="Coffey A."/>
        </authorList>
    </citation>
    <scope>NUCLEOTIDE SEQUENCE</scope>
    <source>
        <strain evidence="4">TR055</strain>
    </source>
</reference>
<accession>A0AAJ5K5J1</accession>